<evidence type="ECO:0000313" key="2">
    <source>
        <dbReference type="EMBL" id="CCX33489.1"/>
    </source>
</evidence>
<reference evidence="2 3" key="1">
    <citation type="journal article" date="2013" name="PLoS Genet.">
        <title>The genome and development-dependent transcriptomes of Pyronema confluens: a window into fungal evolution.</title>
        <authorList>
            <person name="Traeger S."/>
            <person name="Altegoer F."/>
            <person name="Freitag M."/>
            <person name="Gabaldon T."/>
            <person name="Kempken F."/>
            <person name="Kumar A."/>
            <person name="Marcet-Houben M."/>
            <person name="Poggeler S."/>
            <person name="Stajich J.E."/>
            <person name="Nowrousian M."/>
        </authorList>
    </citation>
    <scope>NUCLEOTIDE SEQUENCE [LARGE SCALE GENOMIC DNA]</scope>
    <source>
        <strain evidence="3">CBS 100304</strain>
        <tissue evidence="2">Vegetative mycelium</tissue>
    </source>
</reference>
<dbReference type="AlphaFoldDB" id="U4LMX7"/>
<organism evidence="2 3">
    <name type="scientific">Pyronema omphalodes (strain CBS 100304)</name>
    <name type="common">Pyronema confluens</name>
    <dbReference type="NCBI Taxonomy" id="1076935"/>
    <lineage>
        <taxon>Eukaryota</taxon>
        <taxon>Fungi</taxon>
        <taxon>Dikarya</taxon>
        <taxon>Ascomycota</taxon>
        <taxon>Pezizomycotina</taxon>
        <taxon>Pezizomycetes</taxon>
        <taxon>Pezizales</taxon>
        <taxon>Pyronemataceae</taxon>
        <taxon>Pyronema</taxon>
    </lineage>
</organism>
<keyword evidence="3" id="KW-1185">Reference proteome</keyword>
<name>U4LMX7_PYROM</name>
<evidence type="ECO:0000313" key="3">
    <source>
        <dbReference type="Proteomes" id="UP000018144"/>
    </source>
</evidence>
<proteinExistence type="predicted"/>
<feature type="transmembrane region" description="Helical" evidence="1">
    <location>
        <begin position="12"/>
        <end position="31"/>
    </location>
</feature>
<protein>
    <submittedName>
        <fullName evidence="2">Uncharacterized protein</fullName>
    </submittedName>
</protein>
<dbReference type="EMBL" id="HF936132">
    <property type="protein sequence ID" value="CCX33489.1"/>
    <property type="molecule type" value="Genomic_DNA"/>
</dbReference>
<gene>
    <name evidence="2" type="ORF">PCON_01331</name>
</gene>
<keyword evidence="1" id="KW-1133">Transmembrane helix</keyword>
<evidence type="ECO:0000256" key="1">
    <source>
        <dbReference type="SAM" id="Phobius"/>
    </source>
</evidence>
<sequence length="57" mass="6459">MVKDNLNFNVSSERYVLFMLAIHSCLLWPFASPFTAILPENVVDLSALLVALIFVQF</sequence>
<dbReference type="Proteomes" id="UP000018144">
    <property type="component" value="Unassembled WGS sequence"/>
</dbReference>
<keyword evidence="1" id="KW-0812">Transmembrane</keyword>
<keyword evidence="1" id="KW-0472">Membrane</keyword>
<accession>U4LMX7</accession>